<proteinExistence type="predicted"/>
<organism evidence="1 2">
    <name type="scientific">Pseudonocardia sediminis</name>
    <dbReference type="NCBI Taxonomy" id="1397368"/>
    <lineage>
        <taxon>Bacteria</taxon>
        <taxon>Bacillati</taxon>
        <taxon>Actinomycetota</taxon>
        <taxon>Actinomycetes</taxon>
        <taxon>Pseudonocardiales</taxon>
        <taxon>Pseudonocardiaceae</taxon>
        <taxon>Pseudonocardia</taxon>
    </lineage>
</organism>
<sequence>MRESGVDMCSVFLSNPFTTERDIADIGSSILARA</sequence>
<protein>
    <recommendedName>
        <fullName evidence="3">Luciferase-like monooxygenase</fullName>
    </recommendedName>
</protein>
<comment type="caution">
    <text evidence="1">The sequence shown here is derived from an EMBL/GenBank/DDBJ whole genome shotgun (WGS) entry which is preliminary data.</text>
</comment>
<keyword evidence="2" id="KW-1185">Reference proteome</keyword>
<evidence type="ECO:0008006" key="3">
    <source>
        <dbReference type="Google" id="ProtNLM"/>
    </source>
</evidence>
<reference evidence="1 2" key="1">
    <citation type="submission" date="2019-02" db="EMBL/GenBank/DDBJ databases">
        <title>Sequencing the genomes of 1000 actinobacteria strains.</title>
        <authorList>
            <person name="Klenk H.-P."/>
        </authorList>
    </citation>
    <scope>NUCLEOTIDE SEQUENCE [LARGE SCALE GENOMIC DNA]</scope>
    <source>
        <strain evidence="1 2">DSM 45779</strain>
    </source>
</reference>
<gene>
    <name evidence="1" type="ORF">EV383_4218</name>
</gene>
<dbReference type="EMBL" id="SHKL01000001">
    <property type="protein sequence ID" value="RZT87306.1"/>
    <property type="molecule type" value="Genomic_DNA"/>
</dbReference>
<evidence type="ECO:0000313" key="2">
    <source>
        <dbReference type="Proteomes" id="UP000291591"/>
    </source>
</evidence>
<accession>A0A4Q7UZA2</accession>
<dbReference type="AlphaFoldDB" id="A0A4Q7UZA2"/>
<dbReference type="Proteomes" id="UP000291591">
    <property type="component" value="Unassembled WGS sequence"/>
</dbReference>
<evidence type="ECO:0000313" key="1">
    <source>
        <dbReference type="EMBL" id="RZT87306.1"/>
    </source>
</evidence>
<name>A0A4Q7UZA2_PSEST</name>